<evidence type="ECO:0000256" key="4">
    <source>
        <dbReference type="ARBA" id="ARBA00022490"/>
    </source>
</evidence>
<keyword evidence="17" id="KW-1185">Reference proteome</keyword>
<dbReference type="GO" id="GO:0005524">
    <property type="term" value="F:ATP binding"/>
    <property type="evidence" value="ECO:0007669"/>
    <property type="project" value="UniProtKB-KW"/>
</dbReference>
<dbReference type="InterPro" id="IPR036291">
    <property type="entry name" value="NAD(P)-bd_dom_sf"/>
</dbReference>
<dbReference type="Pfam" id="PF00285">
    <property type="entry name" value="Citrate_synt"/>
    <property type="match status" value="1"/>
</dbReference>
<gene>
    <name evidence="16" type="ORF">TEA_027934</name>
</gene>
<dbReference type="AlphaFoldDB" id="A0A4S4E1C5"/>
<dbReference type="Gene3D" id="1.10.230.10">
    <property type="entry name" value="Cytochrome P450-Terp, domain 2"/>
    <property type="match status" value="1"/>
</dbReference>
<keyword evidence="11" id="KW-0443">Lipid metabolism</keyword>
<dbReference type="CDD" id="cd06100">
    <property type="entry name" value="CCL_ACL-C"/>
    <property type="match status" value="1"/>
</dbReference>
<dbReference type="InterPro" id="IPR002020">
    <property type="entry name" value="Citrate_synthase"/>
</dbReference>
<dbReference type="SUPFAM" id="SSF48256">
    <property type="entry name" value="Citrate synthase"/>
    <property type="match status" value="1"/>
</dbReference>
<dbReference type="InterPro" id="IPR016142">
    <property type="entry name" value="Citrate_synth-like_lrg_a-sub"/>
</dbReference>
<proteinExistence type="inferred from homology"/>
<organism evidence="16 17">
    <name type="scientific">Camellia sinensis var. sinensis</name>
    <name type="common">China tea</name>
    <dbReference type="NCBI Taxonomy" id="542762"/>
    <lineage>
        <taxon>Eukaryota</taxon>
        <taxon>Viridiplantae</taxon>
        <taxon>Streptophyta</taxon>
        <taxon>Embryophyta</taxon>
        <taxon>Tracheophyta</taxon>
        <taxon>Spermatophyta</taxon>
        <taxon>Magnoliopsida</taxon>
        <taxon>eudicotyledons</taxon>
        <taxon>Gunneridae</taxon>
        <taxon>Pentapetalae</taxon>
        <taxon>asterids</taxon>
        <taxon>Ericales</taxon>
        <taxon>Theaceae</taxon>
        <taxon>Camellia</taxon>
    </lineage>
</organism>
<evidence type="ECO:0000256" key="2">
    <source>
        <dbReference type="ARBA" id="ARBA00011412"/>
    </source>
</evidence>
<keyword evidence="4" id="KW-0963">Cytoplasm</keyword>
<keyword evidence="10" id="KW-0460">Magnesium</keyword>
<comment type="similarity">
    <text evidence="14">Belongs to the succinate/malate CoA ligase alpha subunit family.</text>
</comment>
<protein>
    <recommendedName>
        <fullName evidence="3">ATP citrate synthase</fullName>
        <ecNumber evidence="3">2.3.3.8</ecNumber>
    </recommendedName>
</protein>
<evidence type="ECO:0000259" key="15">
    <source>
        <dbReference type="Pfam" id="PF00549"/>
    </source>
</evidence>
<dbReference type="InterPro" id="IPR036969">
    <property type="entry name" value="Citrate_synthase_sf"/>
</dbReference>
<dbReference type="Gene3D" id="3.40.50.261">
    <property type="entry name" value="Succinyl-CoA synthetase domains"/>
    <property type="match status" value="1"/>
</dbReference>
<dbReference type="GO" id="GO:0006633">
    <property type="term" value="P:fatty acid biosynthetic process"/>
    <property type="evidence" value="ECO:0007669"/>
    <property type="project" value="TreeGrafter"/>
</dbReference>
<dbReference type="FunFam" id="3.40.50.261:FF:000003">
    <property type="entry name" value="ATP-citrate synthase subunit"/>
    <property type="match status" value="1"/>
</dbReference>
<reference evidence="16 17" key="1">
    <citation type="journal article" date="2018" name="Proc. Natl. Acad. Sci. U.S.A.">
        <title>Draft genome sequence of Camellia sinensis var. sinensis provides insights into the evolution of the tea genome and tea quality.</title>
        <authorList>
            <person name="Wei C."/>
            <person name="Yang H."/>
            <person name="Wang S."/>
            <person name="Zhao J."/>
            <person name="Liu C."/>
            <person name="Gao L."/>
            <person name="Xia E."/>
            <person name="Lu Y."/>
            <person name="Tai Y."/>
            <person name="She G."/>
            <person name="Sun J."/>
            <person name="Cao H."/>
            <person name="Tong W."/>
            <person name="Gao Q."/>
            <person name="Li Y."/>
            <person name="Deng W."/>
            <person name="Jiang X."/>
            <person name="Wang W."/>
            <person name="Chen Q."/>
            <person name="Zhang S."/>
            <person name="Li H."/>
            <person name="Wu J."/>
            <person name="Wang P."/>
            <person name="Li P."/>
            <person name="Shi C."/>
            <person name="Zheng F."/>
            <person name="Jian J."/>
            <person name="Huang B."/>
            <person name="Shan D."/>
            <person name="Shi M."/>
            <person name="Fang C."/>
            <person name="Yue Y."/>
            <person name="Li F."/>
            <person name="Li D."/>
            <person name="Wei S."/>
            <person name="Han B."/>
            <person name="Jiang C."/>
            <person name="Yin Y."/>
            <person name="Xia T."/>
            <person name="Zhang Z."/>
            <person name="Bennetzen J.L."/>
            <person name="Zhao S."/>
            <person name="Wan X."/>
        </authorList>
    </citation>
    <scope>NUCLEOTIDE SEQUENCE [LARGE SCALE GENOMIC DNA]</scope>
    <source>
        <strain evidence="17">cv. Shuchazao</strain>
        <tissue evidence="16">Leaf</tissue>
    </source>
</reference>
<dbReference type="Pfam" id="PF00549">
    <property type="entry name" value="Ligase_CoA"/>
    <property type="match status" value="1"/>
</dbReference>
<keyword evidence="9" id="KW-0067">ATP-binding</keyword>
<evidence type="ECO:0000313" key="16">
    <source>
        <dbReference type="EMBL" id="THG09612.1"/>
    </source>
</evidence>
<keyword evidence="7" id="KW-0479">Metal-binding</keyword>
<evidence type="ECO:0000313" key="17">
    <source>
        <dbReference type="Proteomes" id="UP000306102"/>
    </source>
</evidence>
<dbReference type="GO" id="GO:0005829">
    <property type="term" value="C:cytosol"/>
    <property type="evidence" value="ECO:0007669"/>
    <property type="project" value="UniProtKB-SubCell"/>
</dbReference>
<evidence type="ECO:0000256" key="9">
    <source>
        <dbReference type="ARBA" id="ARBA00022840"/>
    </source>
</evidence>
<dbReference type="InterPro" id="IPR005811">
    <property type="entry name" value="SUCC_ACL_C"/>
</dbReference>
<dbReference type="Proteomes" id="UP000306102">
    <property type="component" value="Unassembled WGS sequence"/>
</dbReference>
<dbReference type="InterPro" id="IPR016143">
    <property type="entry name" value="Citrate_synth-like_sm_a-sub"/>
</dbReference>
<dbReference type="Gene3D" id="3.40.50.720">
    <property type="entry name" value="NAD(P)-binding Rossmann-like Domain"/>
    <property type="match status" value="1"/>
</dbReference>
<keyword evidence="12" id="KW-0012">Acyltransferase</keyword>
<comment type="catalytic activity">
    <reaction evidence="13">
        <text>oxaloacetate + acetyl-CoA + ADP + phosphate = citrate + ATP + CoA</text>
        <dbReference type="Rhea" id="RHEA:21160"/>
        <dbReference type="ChEBI" id="CHEBI:16452"/>
        <dbReference type="ChEBI" id="CHEBI:16947"/>
        <dbReference type="ChEBI" id="CHEBI:30616"/>
        <dbReference type="ChEBI" id="CHEBI:43474"/>
        <dbReference type="ChEBI" id="CHEBI:57287"/>
        <dbReference type="ChEBI" id="CHEBI:57288"/>
        <dbReference type="ChEBI" id="CHEBI:456216"/>
        <dbReference type="EC" id="2.3.3.8"/>
    </reaction>
</comment>
<dbReference type="GO" id="GO:0046872">
    <property type="term" value="F:metal ion binding"/>
    <property type="evidence" value="ECO:0007669"/>
    <property type="project" value="UniProtKB-KW"/>
</dbReference>
<dbReference type="PANTHER" id="PTHR23118">
    <property type="entry name" value="ATP-CITRATE SYNTHASE"/>
    <property type="match status" value="1"/>
</dbReference>
<evidence type="ECO:0000256" key="12">
    <source>
        <dbReference type="ARBA" id="ARBA00023315"/>
    </source>
</evidence>
<evidence type="ECO:0000256" key="14">
    <source>
        <dbReference type="ARBA" id="ARBA00060724"/>
    </source>
</evidence>
<dbReference type="GO" id="GO:0006085">
    <property type="term" value="P:acetyl-CoA biosynthetic process"/>
    <property type="evidence" value="ECO:0007669"/>
    <property type="project" value="TreeGrafter"/>
</dbReference>
<dbReference type="PANTHER" id="PTHR23118:SF42">
    <property type="entry name" value="ATP-CITRATE SYNTHASE"/>
    <property type="match status" value="1"/>
</dbReference>
<dbReference type="InterPro" id="IPR033847">
    <property type="entry name" value="Citrt_syn/SCS-alpha_CS"/>
</dbReference>
<dbReference type="Gene3D" id="1.10.580.10">
    <property type="entry name" value="Citrate Synthase, domain 1"/>
    <property type="match status" value="1"/>
</dbReference>
<dbReference type="FunFam" id="1.10.230.10:FF:000005">
    <property type="entry name" value="ATP-citrate synthase subunit 1"/>
    <property type="match status" value="1"/>
</dbReference>
<comment type="subunit">
    <text evidence="2">Heterooctamer of 4 alpha and 4 beta chains.</text>
</comment>
<dbReference type="InterPro" id="IPR016102">
    <property type="entry name" value="Succinyl-CoA_synth-like"/>
</dbReference>
<dbReference type="InterPro" id="IPR017440">
    <property type="entry name" value="Cit_synth/succinyl-CoA_lig_AS"/>
</dbReference>
<feature type="domain" description="ATP-citrate synthase/succinyl-CoA ligase C-terminal" evidence="15">
    <location>
        <begin position="173"/>
        <end position="298"/>
    </location>
</feature>
<comment type="caution">
    <text evidence="16">The sequence shown here is derived from an EMBL/GenBank/DDBJ whole genome shotgun (WGS) entry which is preliminary data.</text>
</comment>
<comment type="subcellular location">
    <subcellularLocation>
        <location evidence="1">Cytoplasm</location>
        <location evidence="1">Cytosol</location>
    </subcellularLocation>
</comment>
<dbReference type="InterPro" id="IPR017866">
    <property type="entry name" value="Succ-CoA_synthase_bsu_CS"/>
</dbReference>
<dbReference type="EMBL" id="SDRB02008369">
    <property type="protein sequence ID" value="THG09612.1"/>
    <property type="molecule type" value="Genomic_DNA"/>
</dbReference>
<keyword evidence="5" id="KW-0444">Lipid biosynthesis</keyword>
<evidence type="ECO:0000256" key="1">
    <source>
        <dbReference type="ARBA" id="ARBA00004514"/>
    </source>
</evidence>
<accession>A0A4S4E1C5</accession>
<evidence type="ECO:0000256" key="3">
    <source>
        <dbReference type="ARBA" id="ARBA00012639"/>
    </source>
</evidence>
<evidence type="ECO:0000256" key="5">
    <source>
        <dbReference type="ARBA" id="ARBA00022516"/>
    </source>
</evidence>
<dbReference type="GO" id="GO:0003878">
    <property type="term" value="F:ATP citrate synthase activity"/>
    <property type="evidence" value="ECO:0007669"/>
    <property type="project" value="UniProtKB-EC"/>
</dbReference>
<dbReference type="SUPFAM" id="SSF51735">
    <property type="entry name" value="NAD(P)-binding Rossmann-fold domains"/>
    <property type="match status" value="1"/>
</dbReference>
<dbReference type="PROSITE" id="PS01216">
    <property type="entry name" value="SUCCINYL_COA_LIG_1"/>
    <property type="match status" value="1"/>
</dbReference>
<keyword evidence="6" id="KW-0808">Transferase</keyword>
<evidence type="ECO:0000256" key="10">
    <source>
        <dbReference type="ARBA" id="ARBA00022842"/>
    </source>
</evidence>
<dbReference type="EC" id="2.3.3.8" evidence="3"/>
<keyword evidence="8" id="KW-0547">Nucleotide-binding</keyword>
<evidence type="ECO:0000256" key="7">
    <source>
        <dbReference type="ARBA" id="ARBA00022723"/>
    </source>
</evidence>
<dbReference type="PROSITE" id="PS01217">
    <property type="entry name" value="SUCCINYL_COA_LIG_3"/>
    <property type="match status" value="1"/>
</dbReference>
<evidence type="ECO:0000256" key="11">
    <source>
        <dbReference type="ARBA" id="ARBA00023098"/>
    </source>
</evidence>
<sequence length="608" mass="65812">MASGQLFSRTTQALFYNYKQLPIQRMLDFDFLCGRETPSVAGIINPGSEGFQKLFFGQEEIAIPVHSAIDAASAAHPTADVFINFASFRSAAASSMAALKQPTIRVVAIIAEGVPESDAKQLIAYARANNKVVIGPATVGGIQAGAFKIGDTAGTIDNIIQCKLYRPGSVGFVSKSGGMSNEMYNTIARVTDGIYEGIAIGGDVFPGSTLSDHVLRFNNIPQIKMIVVLGELGGRDEYSLVEALKQGKINKPLVAWVSGTCARLFKSEVQFGHAGAKSGGEMESAQGKNQALRDAGAIVPTSYEGLEAVIKETFEELVAEGKTSPVKEAKPPQIPEDLNTAIKSGKVRAPTHIISTISDDRGEEPCYAGVPMSSIVEQGYGVGDVISLLWFKRSLPRYCTKFIEICIMLCADHGPCVSGAHNTIVTARAGKDLVSSLVSGLLTIGPRFGGAIDDAARYFKDAYDRGLTPYEFVESMKKKGIRVPGIGHRIKRGDNRDKRVELLQLFARTNFPSVKYMEYAVQVETYTLSKANNLVLNVDGAIGSLFLDLLAGSGMFTKQEIDEIVEIGYLNGLFVLARSIGLIGHTFDQKRLKQPLYRHPWEDVLYTK</sequence>
<evidence type="ECO:0000256" key="13">
    <source>
        <dbReference type="ARBA" id="ARBA00047593"/>
    </source>
</evidence>
<evidence type="ECO:0000256" key="6">
    <source>
        <dbReference type="ARBA" id="ARBA00022679"/>
    </source>
</evidence>
<dbReference type="STRING" id="542762.A0A4S4E1C5"/>
<dbReference type="PROSITE" id="PS00399">
    <property type="entry name" value="SUCCINYL_COA_LIG_2"/>
    <property type="match status" value="1"/>
</dbReference>
<evidence type="ECO:0000256" key="8">
    <source>
        <dbReference type="ARBA" id="ARBA00022741"/>
    </source>
</evidence>
<name>A0A4S4E1C5_CAMSN</name>
<dbReference type="FunFam" id="3.40.50.720:FF:000136">
    <property type="entry name" value="ATP-citrate synthase beta chain protein"/>
    <property type="match status" value="1"/>
</dbReference>